<keyword evidence="5" id="KW-1185">Reference proteome</keyword>
<dbReference type="Gene3D" id="2.60.200.20">
    <property type="match status" value="1"/>
</dbReference>
<dbReference type="RefSeq" id="WP_118738188.1">
    <property type="nucleotide sequence ID" value="NZ_JACOPE010000001.1"/>
</dbReference>
<evidence type="ECO:0000313" key="5">
    <source>
        <dbReference type="Proteomes" id="UP000631576"/>
    </source>
</evidence>
<evidence type="ECO:0000313" key="4">
    <source>
        <dbReference type="EMBL" id="MBC5684731.1"/>
    </source>
</evidence>
<dbReference type="Proteomes" id="UP000631576">
    <property type="component" value="Unassembled WGS sequence"/>
</dbReference>
<organism evidence="4 5">
    <name type="scientific">Ruminococcus hominis</name>
    <dbReference type="NCBI Taxonomy" id="2763065"/>
    <lineage>
        <taxon>Bacteria</taxon>
        <taxon>Bacillati</taxon>
        <taxon>Bacillota</taxon>
        <taxon>Clostridia</taxon>
        <taxon>Eubacteriales</taxon>
        <taxon>Oscillospiraceae</taxon>
        <taxon>Ruminococcus</taxon>
    </lineage>
</organism>
<dbReference type="InterPro" id="IPR000253">
    <property type="entry name" value="FHA_dom"/>
</dbReference>
<reference evidence="4 5" key="1">
    <citation type="submission" date="2020-08" db="EMBL/GenBank/DDBJ databases">
        <title>Genome public.</title>
        <authorList>
            <person name="Liu C."/>
            <person name="Sun Q."/>
        </authorList>
    </citation>
    <scope>NUCLEOTIDE SEQUENCE [LARGE SCALE GENOMIC DNA]</scope>
    <source>
        <strain evidence="4 5">NSJ-13</strain>
    </source>
</reference>
<name>A0ABR7GBB6_9FIRM</name>
<comment type="caution">
    <text evidence="4">The sequence shown here is derived from an EMBL/GenBank/DDBJ whole genome shotgun (WGS) entry which is preliminary data.</text>
</comment>
<proteinExistence type="predicted"/>
<gene>
    <name evidence="4" type="ORF">H8S40_14515</name>
</gene>
<dbReference type="SUPFAM" id="SSF49879">
    <property type="entry name" value="SMAD/FHA domain"/>
    <property type="match status" value="1"/>
</dbReference>
<keyword evidence="2" id="KW-0812">Transmembrane</keyword>
<dbReference type="PROSITE" id="PS50006">
    <property type="entry name" value="FHA_DOMAIN"/>
    <property type="match status" value="1"/>
</dbReference>
<dbReference type="EMBL" id="JACOPE010000001">
    <property type="protein sequence ID" value="MBC5684731.1"/>
    <property type="molecule type" value="Genomic_DNA"/>
</dbReference>
<evidence type="ECO:0000259" key="3">
    <source>
        <dbReference type="PROSITE" id="PS50006"/>
    </source>
</evidence>
<protein>
    <submittedName>
        <fullName evidence="4">FHA domain-containing protein</fullName>
    </submittedName>
</protein>
<feature type="transmembrane region" description="Helical" evidence="2">
    <location>
        <begin position="6"/>
        <end position="26"/>
    </location>
</feature>
<feature type="compositionally biased region" description="Acidic residues" evidence="1">
    <location>
        <begin position="37"/>
        <end position="55"/>
    </location>
</feature>
<dbReference type="SMART" id="SM00240">
    <property type="entry name" value="FHA"/>
    <property type="match status" value="1"/>
</dbReference>
<evidence type="ECO:0000256" key="2">
    <source>
        <dbReference type="SAM" id="Phobius"/>
    </source>
</evidence>
<keyword evidence="2" id="KW-0472">Membrane</keyword>
<dbReference type="InterPro" id="IPR008984">
    <property type="entry name" value="SMAD_FHA_dom_sf"/>
</dbReference>
<keyword evidence="2" id="KW-1133">Transmembrane helix</keyword>
<accession>A0ABR7GBB6</accession>
<dbReference type="Pfam" id="PF00498">
    <property type="entry name" value="FHA"/>
    <property type="match status" value="1"/>
</dbReference>
<feature type="region of interest" description="Disordered" evidence="1">
    <location>
        <begin position="37"/>
        <end position="69"/>
    </location>
</feature>
<evidence type="ECO:0000256" key="1">
    <source>
        <dbReference type="SAM" id="MobiDB-lite"/>
    </source>
</evidence>
<dbReference type="CDD" id="cd00060">
    <property type="entry name" value="FHA"/>
    <property type="match status" value="1"/>
</dbReference>
<sequence length="191" mass="22201">MSVTTILIALIVVAVLLLGIIITVIVKSRKVKPADEYDDEYDDDDYNTGNDEEEDTRSRRRRQVRHSDATIPLDVQEQTKKTKKQWKIILENQETWEKYTFIFYDNIGIGRGQKTPEFEKYITITDDPRISKLHCAIIHEGDRLYLKDMDSRNGTYLNGQSLDEPVAIQKEDVIGLGKTKIEVKKILRERD</sequence>
<feature type="domain" description="FHA" evidence="3">
    <location>
        <begin position="107"/>
        <end position="162"/>
    </location>
</feature>